<keyword evidence="5" id="KW-0456">Lyase</keyword>
<dbReference type="PROSITE" id="PS00165">
    <property type="entry name" value="DEHYDRATASE_SER_THR"/>
    <property type="match status" value="1"/>
</dbReference>
<evidence type="ECO:0000256" key="4">
    <source>
        <dbReference type="ARBA" id="ARBA00022898"/>
    </source>
</evidence>
<dbReference type="InterPro" id="IPR036052">
    <property type="entry name" value="TrpB-like_PALP_sf"/>
</dbReference>
<protein>
    <recommendedName>
        <fullName evidence="3">L-serine ammonia-lyase</fullName>
        <ecNumber evidence="3">4.3.1.17</ecNumber>
    </recommendedName>
</protein>
<evidence type="ECO:0000256" key="5">
    <source>
        <dbReference type="ARBA" id="ARBA00023239"/>
    </source>
</evidence>
<evidence type="ECO:0000256" key="6">
    <source>
        <dbReference type="ARBA" id="ARBA00049406"/>
    </source>
</evidence>
<evidence type="ECO:0000256" key="2">
    <source>
        <dbReference type="ARBA" id="ARBA00010869"/>
    </source>
</evidence>
<comment type="cofactor">
    <cofactor evidence="1">
        <name>pyridoxal 5'-phosphate</name>
        <dbReference type="ChEBI" id="CHEBI:597326"/>
    </cofactor>
</comment>
<evidence type="ECO:0000256" key="3">
    <source>
        <dbReference type="ARBA" id="ARBA00012093"/>
    </source>
</evidence>
<sequence length="354" mass="36812">MSTHRAEGGRIATRDGGDPPSSVPSAAYGDKRIMMIHRQTPLVQALSLSVSLGKDIHLKMDAAQPTGSFKARGVGHACMVHRNRGARRFVSSSGGNAGLAVAHAGRKLGVPVVVVVPSTTSQRAKTMIGLEKAEIVVHGSSWTEANEYALSMLSQADAFIHPFDDPLLWTGHATLVDELRAEGEKPDAIVLSVGGGGLLCGVAEGLDRNGWGDVPIVAVETRGADSFAQAVAAGQPTTLARIDSIATSLGAKTVCRRALEVVQSHPIESVVVSDAEAVEACLRLMDDHRVVVEPACGASLAALTQSRTVLQSAGRIVVIVCGGVGASAEDLFRWRASFAGESTSPAAAEAHVPR</sequence>
<dbReference type="SUPFAM" id="SSF53686">
    <property type="entry name" value="Tryptophan synthase beta subunit-like PLP-dependent enzymes"/>
    <property type="match status" value="1"/>
</dbReference>
<comment type="similarity">
    <text evidence="2">Belongs to the serine/threonine dehydratase family.</text>
</comment>
<dbReference type="Proteomes" id="UP001314635">
    <property type="component" value="Unassembled WGS sequence"/>
</dbReference>
<dbReference type="InterPro" id="IPR001926">
    <property type="entry name" value="TrpB-like_PALP"/>
</dbReference>
<evidence type="ECO:0000256" key="1">
    <source>
        <dbReference type="ARBA" id="ARBA00001933"/>
    </source>
</evidence>
<dbReference type="Gene3D" id="3.40.50.1100">
    <property type="match status" value="2"/>
</dbReference>
<evidence type="ECO:0000256" key="7">
    <source>
        <dbReference type="SAM" id="MobiDB-lite"/>
    </source>
</evidence>
<feature type="region of interest" description="Disordered" evidence="7">
    <location>
        <begin position="1"/>
        <end position="26"/>
    </location>
</feature>
<feature type="compositionally biased region" description="Basic and acidic residues" evidence="7">
    <location>
        <begin position="1"/>
        <end position="17"/>
    </location>
</feature>
<dbReference type="PANTHER" id="PTHR48078">
    <property type="entry name" value="THREONINE DEHYDRATASE, MITOCHONDRIAL-RELATED"/>
    <property type="match status" value="1"/>
</dbReference>
<dbReference type="InterPro" id="IPR050147">
    <property type="entry name" value="Ser/Thr_Dehydratase"/>
</dbReference>
<name>A0ABS5FYZ5_9BRAD</name>
<dbReference type="Pfam" id="PF00291">
    <property type="entry name" value="PALP"/>
    <property type="match status" value="1"/>
</dbReference>
<comment type="caution">
    <text evidence="9">The sequence shown here is derived from an EMBL/GenBank/DDBJ whole genome shotgun (WGS) entry which is preliminary data.</text>
</comment>
<dbReference type="EC" id="4.3.1.17" evidence="3"/>
<proteinExistence type="inferred from homology"/>
<dbReference type="InterPro" id="IPR000634">
    <property type="entry name" value="Ser/Thr_deHydtase_PyrdxlP-BS"/>
</dbReference>
<keyword evidence="10" id="KW-1185">Reference proteome</keyword>
<reference evidence="10" key="1">
    <citation type="journal article" date="2021" name="ISME J.">
        <title>Evolutionary origin and ecological implication of a unique nif island in free-living Bradyrhizobium lineages.</title>
        <authorList>
            <person name="Tao J."/>
        </authorList>
    </citation>
    <scope>NUCLEOTIDE SEQUENCE [LARGE SCALE GENOMIC DNA]</scope>
    <source>
        <strain evidence="10">SZCCT0094</strain>
    </source>
</reference>
<keyword evidence="4" id="KW-0663">Pyridoxal phosphate</keyword>
<dbReference type="EMBL" id="JAFCLK010000001">
    <property type="protein sequence ID" value="MBR1134252.1"/>
    <property type="molecule type" value="Genomic_DNA"/>
</dbReference>
<organism evidence="9 10">
    <name type="scientific">Bradyrhizobium denitrificans</name>
    <dbReference type="NCBI Taxonomy" id="2734912"/>
    <lineage>
        <taxon>Bacteria</taxon>
        <taxon>Pseudomonadati</taxon>
        <taxon>Pseudomonadota</taxon>
        <taxon>Alphaproteobacteria</taxon>
        <taxon>Hyphomicrobiales</taxon>
        <taxon>Nitrobacteraceae</taxon>
        <taxon>Bradyrhizobium</taxon>
    </lineage>
</organism>
<dbReference type="PANTHER" id="PTHR48078:SF2">
    <property type="entry name" value="CATABOLIC L-SERINE_THREONINE DEHYDRATASE"/>
    <property type="match status" value="1"/>
</dbReference>
<gene>
    <name evidence="9" type="ORF">JQ619_00575</name>
</gene>
<evidence type="ECO:0000313" key="9">
    <source>
        <dbReference type="EMBL" id="MBR1134252.1"/>
    </source>
</evidence>
<comment type="catalytic activity">
    <reaction evidence="6">
        <text>L-serine = pyruvate + NH4(+)</text>
        <dbReference type="Rhea" id="RHEA:19169"/>
        <dbReference type="ChEBI" id="CHEBI:15361"/>
        <dbReference type="ChEBI" id="CHEBI:28938"/>
        <dbReference type="ChEBI" id="CHEBI:33384"/>
        <dbReference type="EC" id="4.3.1.17"/>
    </reaction>
</comment>
<evidence type="ECO:0000259" key="8">
    <source>
        <dbReference type="Pfam" id="PF00291"/>
    </source>
</evidence>
<evidence type="ECO:0000313" key="10">
    <source>
        <dbReference type="Proteomes" id="UP001314635"/>
    </source>
</evidence>
<accession>A0ABS5FYZ5</accession>
<feature type="domain" description="Tryptophan synthase beta chain-like PALP" evidence="8">
    <location>
        <begin position="35"/>
        <end position="322"/>
    </location>
</feature>